<evidence type="ECO:0000313" key="2">
    <source>
        <dbReference type="EMBL" id="CEK99404.1"/>
    </source>
</evidence>
<feature type="region of interest" description="Disordered" evidence="1">
    <location>
        <begin position="1"/>
        <end position="20"/>
    </location>
</feature>
<proteinExistence type="predicted"/>
<dbReference type="EMBL" id="HACG01052533">
    <property type="protein sequence ID" value="CEK99404.1"/>
    <property type="molecule type" value="Transcribed_RNA"/>
</dbReference>
<sequence length="72" mass="8326">RKQTDNTTNRPHKKQNINLETNKEVNGLKQHKLNLYKQNKINSVKTRLYEVHAPCLQAGQQCQLNSVTTNVL</sequence>
<name>A0A0B7C1S7_9EUPU</name>
<protein>
    <submittedName>
        <fullName evidence="2">Uncharacterized protein</fullName>
    </submittedName>
</protein>
<reference evidence="2" key="1">
    <citation type="submission" date="2014-12" db="EMBL/GenBank/DDBJ databases">
        <title>Insight into the proteome of Arion vulgaris.</title>
        <authorList>
            <person name="Aradska J."/>
            <person name="Bulat T."/>
            <person name="Smidak R."/>
            <person name="Sarate P."/>
            <person name="Gangsoo J."/>
            <person name="Sialana F."/>
            <person name="Bilban M."/>
            <person name="Lubec G."/>
        </authorList>
    </citation>
    <scope>NUCLEOTIDE SEQUENCE</scope>
    <source>
        <tissue evidence="2">Skin</tissue>
    </source>
</reference>
<dbReference type="AlphaFoldDB" id="A0A0B7C1S7"/>
<organism evidence="2">
    <name type="scientific">Arion vulgaris</name>
    <dbReference type="NCBI Taxonomy" id="1028688"/>
    <lineage>
        <taxon>Eukaryota</taxon>
        <taxon>Metazoa</taxon>
        <taxon>Spiralia</taxon>
        <taxon>Lophotrochozoa</taxon>
        <taxon>Mollusca</taxon>
        <taxon>Gastropoda</taxon>
        <taxon>Heterobranchia</taxon>
        <taxon>Euthyneura</taxon>
        <taxon>Panpulmonata</taxon>
        <taxon>Eupulmonata</taxon>
        <taxon>Stylommatophora</taxon>
        <taxon>Helicina</taxon>
        <taxon>Arionoidea</taxon>
        <taxon>Arionidae</taxon>
        <taxon>Arion</taxon>
    </lineage>
</organism>
<feature type="non-terminal residue" evidence="2">
    <location>
        <position position="1"/>
    </location>
</feature>
<evidence type="ECO:0000256" key="1">
    <source>
        <dbReference type="SAM" id="MobiDB-lite"/>
    </source>
</evidence>
<gene>
    <name evidence="2" type="primary">ORF221189</name>
</gene>
<accession>A0A0B7C1S7</accession>